<evidence type="ECO:0000259" key="2">
    <source>
        <dbReference type="Pfam" id="PF00112"/>
    </source>
</evidence>
<dbReference type="SUPFAM" id="SSF54001">
    <property type="entry name" value="Cysteine proteinases"/>
    <property type="match status" value="1"/>
</dbReference>
<comment type="caution">
    <text evidence="4">The sequence shown here is derived from an EMBL/GenBank/DDBJ whole genome shotgun (WGS) entry which is preliminary data.</text>
</comment>
<feature type="domain" description="Peptidase C1A papain C-terminal" evidence="2">
    <location>
        <begin position="145"/>
        <end position="176"/>
    </location>
</feature>
<dbReference type="GO" id="GO:0006508">
    <property type="term" value="P:proteolysis"/>
    <property type="evidence" value="ECO:0007669"/>
    <property type="project" value="InterPro"/>
</dbReference>
<dbReference type="Pfam" id="PF08246">
    <property type="entry name" value="Inhibitor_I29"/>
    <property type="match status" value="1"/>
</dbReference>
<keyword evidence="5" id="KW-1185">Reference proteome</keyword>
<evidence type="ECO:0000313" key="5">
    <source>
        <dbReference type="Proteomes" id="UP001162162"/>
    </source>
</evidence>
<dbReference type="PANTHER" id="PTHR12411">
    <property type="entry name" value="CYSTEINE PROTEASE FAMILY C1-RELATED"/>
    <property type="match status" value="1"/>
</dbReference>
<dbReference type="InterPro" id="IPR000668">
    <property type="entry name" value="Peptidase_C1A_C"/>
</dbReference>
<gene>
    <name evidence="4" type="ORF">NQ318_004758</name>
</gene>
<name>A0AAV8XX97_9CUCU</name>
<dbReference type="Proteomes" id="UP001162162">
    <property type="component" value="Unassembled WGS sequence"/>
</dbReference>
<dbReference type="Gene3D" id="1.10.287.2250">
    <property type="match status" value="1"/>
</dbReference>
<accession>A0AAV8XX97</accession>
<dbReference type="AlphaFoldDB" id="A0AAV8XX97"/>
<sequence length="188" mass="21054">MESSISAYFLSFRFILQSSCSCTDTCTKMKSVIVFTSVILVITATSDQEKWEEFKSDRTKKLTGGYTIVPKKNRPVSVYSRKIYEKIEEHNAKYVNGEKTYFMGVTSLADKTKYEFQSLLNYGKSAAPPKAFDISNLTEVSDSDVPDSFDWTSKGVLTEVKDQGSCGSSWAFSAQHYAAVPSRNSVKM</sequence>
<evidence type="ECO:0000313" key="4">
    <source>
        <dbReference type="EMBL" id="KAJ8943317.1"/>
    </source>
</evidence>
<evidence type="ECO:0000256" key="1">
    <source>
        <dbReference type="ARBA" id="ARBA00008455"/>
    </source>
</evidence>
<dbReference type="InterPro" id="IPR013201">
    <property type="entry name" value="Prot_inhib_I29"/>
</dbReference>
<organism evidence="4 5">
    <name type="scientific">Aromia moschata</name>
    <dbReference type="NCBI Taxonomy" id="1265417"/>
    <lineage>
        <taxon>Eukaryota</taxon>
        <taxon>Metazoa</taxon>
        <taxon>Ecdysozoa</taxon>
        <taxon>Arthropoda</taxon>
        <taxon>Hexapoda</taxon>
        <taxon>Insecta</taxon>
        <taxon>Pterygota</taxon>
        <taxon>Neoptera</taxon>
        <taxon>Endopterygota</taxon>
        <taxon>Coleoptera</taxon>
        <taxon>Polyphaga</taxon>
        <taxon>Cucujiformia</taxon>
        <taxon>Chrysomeloidea</taxon>
        <taxon>Cerambycidae</taxon>
        <taxon>Cerambycinae</taxon>
        <taxon>Callichromatini</taxon>
        <taxon>Aromia</taxon>
    </lineage>
</organism>
<dbReference type="InterPro" id="IPR013128">
    <property type="entry name" value="Peptidase_C1A"/>
</dbReference>
<feature type="domain" description="Cathepsin propeptide inhibitor" evidence="3">
    <location>
        <begin position="85"/>
        <end position="116"/>
    </location>
</feature>
<reference evidence="4" key="1">
    <citation type="journal article" date="2023" name="Insect Mol. Biol.">
        <title>Genome sequencing provides insights into the evolution of gene families encoding plant cell wall-degrading enzymes in longhorned beetles.</title>
        <authorList>
            <person name="Shin N.R."/>
            <person name="Okamura Y."/>
            <person name="Kirsch R."/>
            <person name="Pauchet Y."/>
        </authorList>
    </citation>
    <scope>NUCLEOTIDE SEQUENCE</scope>
    <source>
        <strain evidence="4">AMC_N1</strain>
    </source>
</reference>
<comment type="similarity">
    <text evidence="1">Belongs to the peptidase C1 family.</text>
</comment>
<evidence type="ECO:0000259" key="3">
    <source>
        <dbReference type="Pfam" id="PF08246"/>
    </source>
</evidence>
<dbReference type="InterPro" id="IPR038765">
    <property type="entry name" value="Papain-like_cys_pep_sf"/>
</dbReference>
<dbReference type="EMBL" id="JAPWTK010000293">
    <property type="protein sequence ID" value="KAJ8943317.1"/>
    <property type="molecule type" value="Genomic_DNA"/>
</dbReference>
<protein>
    <submittedName>
        <fullName evidence="4">Uncharacterized protein</fullName>
    </submittedName>
</protein>
<dbReference type="GO" id="GO:0008234">
    <property type="term" value="F:cysteine-type peptidase activity"/>
    <property type="evidence" value="ECO:0007669"/>
    <property type="project" value="InterPro"/>
</dbReference>
<dbReference type="Gene3D" id="3.90.70.10">
    <property type="entry name" value="Cysteine proteinases"/>
    <property type="match status" value="1"/>
</dbReference>
<proteinExistence type="inferred from homology"/>
<dbReference type="Pfam" id="PF00112">
    <property type="entry name" value="Peptidase_C1"/>
    <property type="match status" value="1"/>
</dbReference>